<evidence type="ECO:0000313" key="3">
    <source>
        <dbReference type="EMBL" id="KAJ7635010.1"/>
    </source>
</evidence>
<comment type="caution">
    <text evidence="3">The sequence shown here is derived from an EMBL/GenBank/DDBJ whole genome shotgun (WGS) entry which is preliminary data.</text>
</comment>
<proteinExistence type="predicted"/>
<evidence type="ECO:0000313" key="4">
    <source>
        <dbReference type="Proteomes" id="UP001221142"/>
    </source>
</evidence>
<keyword evidence="3" id="KW-0378">Hydrolase</keyword>
<evidence type="ECO:0000259" key="2">
    <source>
        <dbReference type="Pfam" id="PF16862"/>
    </source>
</evidence>
<dbReference type="Pfam" id="PF16862">
    <property type="entry name" value="Glyco_hydro_79C"/>
    <property type="match status" value="1"/>
</dbReference>
<dbReference type="Proteomes" id="UP001221142">
    <property type="component" value="Unassembled WGS sequence"/>
</dbReference>
<dbReference type="AlphaFoldDB" id="A0AAD7C1F1"/>
<keyword evidence="4" id="KW-1185">Reference proteome</keyword>
<dbReference type="GO" id="GO:0016787">
    <property type="term" value="F:hydrolase activity"/>
    <property type="evidence" value="ECO:0007669"/>
    <property type="project" value="UniProtKB-KW"/>
</dbReference>
<dbReference type="InterPro" id="IPR052974">
    <property type="entry name" value="GH79_Enzymes"/>
</dbReference>
<name>A0AAD7C1F1_9AGAR</name>
<dbReference type="InterPro" id="IPR017853">
    <property type="entry name" value="GH"/>
</dbReference>
<dbReference type="SUPFAM" id="SSF51445">
    <property type="entry name" value="(Trans)glycosidases"/>
    <property type="match status" value="1"/>
</dbReference>
<evidence type="ECO:0000256" key="1">
    <source>
        <dbReference type="SAM" id="MobiDB-lite"/>
    </source>
</evidence>
<protein>
    <submittedName>
        <fullName evidence="3">Glycoside hydrolase family 79 protein</fullName>
    </submittedName>
</protein>
<organism evidence="3 4">
    <name type="scientific">Roridomyces roridus</name>
    <dbReference type="NCBI Taxonomy" id="1738132"/>
    <lineage>
        <taxon>Eukaryota</taxon>
        <taxon>Fungi</taxon>
        <taxon>Dikarya</taxon>
        <taxon>Basidiomycota</taxon>
        <taxon>Agaricomycotina</taxon>
        <taxon>Agaricomycetes</taxon>
        <taxon>Agaricomycetidae</taxon>
        <taxon>Agaricales</taxon>
        <taxon>Marasmiineae</taxon>
        <taxon>Mycenaceae</taxon>
        <taxon>Roridomyces</taxon>
    </lineage>
</organism>
<dbReference type="Gene3D" id="3.20.20.80">
    <property type="entry name" value="Glycosidases"/>
    <property type="match status" value="1"/>
</dbReference>
<dbReference type="InterPro" id="IPR031728">
    <property type="entry name" value="GlcAase_C"/>
</dbReference>
<reference evidence="3" key="1">
    <citation type="submission" date="2023-03" db="EMBL/GenBank/DDBJ databases">
        <title>Massive genome expansion in bonnet fungi (Mycena s.s.) driven by repeated elements and novel gene families across ecological guilds.</title>
        <authorList>
            <consortium name="Lawrence Berkeley National Laboratory"/>
            <person name="Harder C.B."/>
            <person name="Miyauchi S."/>
            <person name="Viragh M."/>
            <person name="Kuo A."/>
            <person name="Thoen E."/>
            <person name="Andreopoulos B."/>
            <person name="Lu D."/>
            <person name="Skrede I."/>
            <person name="Drula E."/>
            <person name="Henrissat B."/>
            <person name="Morin E."/>
            <person name="Kohler A."/>
            <person name="Barry K."/>
            <person name="LaButti K."/>
            <person name="Morin E."/>
            <person name="Salamov A."/>
            <person name="Lipzen A."/>
            <person name="Mereny Z."/>
            <person name="Hegedus B."/>
            <person name="Baldrian P."/>
            <person name="Stursova M."/>
            <person name="Weitz H."/>
            <person name="Taylor A."/>
            <person name="Grigoriev I.V."/>
            <person name="Nagy L.G."/>
            <person name="Martin F."/>
            <person name="Kauserud H."/>
        </authorList>
    </citation>
    <scope>NUCLEOTIDE SEQUENCE</scope>
    <source>
        <strain evidence="3">9284</strain>
    </source>
</reference>
<feature type="compositionally biased region" description="Gly residues" evidence="1">
    <location>
        <begin position="25"/>
        <end position="35"/>
    </location>
</feature>
<feature type="region of interest" description="Disordered" evidence="1">
    <location>
        <begin position="14"/>
        <end position="39"/>
    </location>
</feature>
<dbReference type="PANTHER" id="PTHR36183:SF2">
    <property type="entry name" value="BETA-GLUCURONIDASE C-TERMINAL DOMAIN-CONTAINING PROTEIN"/>
    <property type="match status" value="1"/>
</dbReference>
<gene>
    <name evidence="3" type="ORF">FB45DRAFT_977872</name>
</gene>
<sequence length="542" mass="57000">MQIWACTPSSPNVNKQFTFTSTPGSGTGGSGGTGGSPSTDSVTIPIGAGSAPSISRNHLGLSIEQDRWLDWAGNATRNSFFFNCLDNIVKITGVPPKIRIGADSEDHTDFNPNVQGVQDQFPAWTSTVPYPEASHVTVGPSFYQAAKHLPPGTGVTWGVNFGGGNVTAVFLETQAIINAFASSDITSAGITLDNLELGNEADLYVNHNMRPQGYNIQQYAAQWIALATNLTNTARLANSKTRLWGGAFAESSHNSGGFSPQGVFANGILSSAPGAFITTISQHHYSGTFCFGNGAIMQDLMTKSSIRSNLTVFSPDIQTTRAQGLDYVFGETNSFSCHGAPGVSNAAGAALWTLDYALYASQIGISHVYFHEGIGYKYNLIQPLTLTRSILDGSNMAAQPPHVQPQYYAAIIVAEAIGNSGATQVVELNINNPRVAGYAFYESGTLKRAVFINSLAYLTSTSGARSSAHVNLAFGGSGNAPTTFSVKRLVINHADDASGLTWGGQSYETSDGRVGGSLSTESGTVAAGIDIPATQAVMLSFN</sequence>
<dbReference type="PANTHER" id="PTHR36183">
    <property type="entry name" value="BETA-GLUCURONIDASE"/>
    <property type="match status" value="1"/>
</dbReference>
<feature type="domain" description="Beta-glucuronidase C-terminal" evidence="2">
    <location>
        <begin position="437"/>
        <end position="538"/>
    </location>
</feature>
<dbReference type="EMBL" id="JARKIF010000007">
    <property type="protein sequence ID" value="KAJ7635010.1"/>
    <property type="molecule type" value="Genomic_DNA"/>
</dbReference>
<accession>A0AAD7C1F1</accession>